<gene>
    <name evidence="11" type="ORF">GCM10007852_36330</name>
</gene>
<evidence type="ECO:0000313" key="12">
    <source>
        <dbReference type="Proteomes" id="UP001156601"/>
    </source>
</evidence>
<feature type="domain" description="Methyl-accepting transducer" evidence="9">
    <location>
        <begin position="379"/>
        <end position="615"/>
    </location>
</feature>
<dbReference type="Proteomes" id="UP001156601">
    <property type="component" value="Unassembled WGS sequence"/>
</dbReference>
<dbReference type="GO" id="GO:0007165">
    <property type="term" value="P:signal transduction"/>
    <property type="evidence" value="ECO:0007669"/>
    <property type="project" value="UniProtKB-KW"/>
</dbReference>
<evidence type="ECO:0000256" key="5">
    <source>
        <dbReference type="ARBA" id="ARBA00023224"/>
    </source>
</evidence>
<dbReference type="PANTHER" id="PTHR32089:SF119">
    <property type="entry name" value="METHYL-ACCEPTING CHEMOTAXIS PROTEIN CTPL"/>
    <property type="match status" value="1"/>
</dbReference>
<evidence type="ECO:0000256" key="3">
    <source>
        <dbReference type="ARBA" id="ARBA00022989"/>
    </source>
</evidence>
<dbReference type="SMART" id="SM01358">
    <property type="entry name" value="HBM"/>
    <property type="match status" value="1"/>
</dbReference>
<dbReference type="PROSITE" id="PS50111">
    <property type="entry name" value="CHEMOTAXIS_TRANSDUC_2"/>
    <property type="match status" value="1"/>
</dbReference>
<comment type="caution">
    <text evidence="11">The sequence shown here is derived from an EMBL/GenBank/DDBJ whole genome shotgun (WGS) entry which is preliminary data.</text>
</comment>
<protein>
    <submittedName>
        <fullName evidence="11">Methyl-accepting chemotaxis protein</fullName>
    </submittedName>
</protein>
<keyword evidence="2 8" id="KW-0812">Transmembrane</keyword>
<dbReference type="InterPro" id="IPR004089">
    <property type="entry name" value="MCPsignal_dom"/>
</dbReference>
<dbReference type="InterPro" id="IPR032255">
    <property type="entry name" value="HBM"/>
</dbReference>
<evidence type="ECO:0000256" key="4">
    <source>
        <dbReference type="ARBA" id="ARBA00023136"/>
    </source>
</evidence>
<dbReference type="RefSeq" id="WP_284219141.1">
    <property type="nucleotide sequence ID" value="NZ_BSOT01000012.1"/>
</dbReference>
<keyword evidence="3 8" id="KW-1133">Transmembrane helix</keyword>
<organism evidence="11 12">
    <name type="scientific">Agaribacter marinus</name>
    <dbReference type="NCBI Taxonomy" id="1431249"/>
    <lineage>
        <taxon>Bacteria</taxon>
        <taxon>Pseudomonadati</taxon>
        <taxon>Pseudomonadota</taxon>
        <taxon>Gammaproteobacteria</taxon>
        <taxon>Alteromonadales</taxon>
        <taxon>Alteromonadaceae</taxon>
        <taxon>Agaribacter</taxon>
    </lineage>
</organism>
<proteinExistence type="inferred from homology"/>
<keyword evidence="5 7" id="KW-0807">Transducer</keyword>
<dbReference type="Pfam" id="PF00015">
    <property type="entry name" value="MCPsignal"/>
    <property type="match status" value="1"/>
</dbReference>
<dbReference type="GO" id="GO:0016020">
    <property type="term" value="C:membrane"/>
    <property type="evidence" value="ECO:0007669"/>
    <property type="project" value="UniProtKB-SubCell"/>
</dbReference>
<evidence type="ECO:0000256" key="6">
    <source>
        <dbReference type="ARBA" id="ARBA00029447"/>
    </source>
</evidence>
<dbReference type="Gene3D" id="1.10.287.950">
    <property type="entry name" value="Methyl-accepting chemotaxis protein"/>
    <property type="match status" value="1"/>
</dbReference>
<dbReference type="PROSITE" id="PS51753">
    <property type="entry name" value="HBM"/>
    <property type="match status" value="1"/>
</dbReference>
<evidence type="ECO:0000256" key="1">
    <source>
        <dbReference type="ARBA" id="ARBA00004141"/>
    </source>
</evidence>
<dbReference type="EMBL" id="BSOT01000012">
    <property type="protein sequence ID" value="GLR72725.1"/>
    <property type="molecule type" value="Genomic_DNA"/>
</dbReference>
<comment type="subcellular location">
    <subcellularLocation>
        <location evidence="1">Membrane</location>
        <topology evidence="1">Multi-pass membrane protein</topology>
    </subcellularLocation>
</comment>
<keyword evidence="12" id="KW-1185">Reference proteome</keyword>
<evidence type="ECO:0000256" key="7">
    <source>
        <dbReference type="PROSITE-ProRule" id="PRU00284"/>
    </source>
</evidence>
<dbReference type="GO" id="GO:0006935">
    <property type="term" value="P:chemotaxis"/>
    <property type="evidence" value="ECO:0007669"/>
    <property type="project" value="UniProtKB-ARBA"/>
</dbReference>
<dbReference type="PANTHER" id="PTHR32089">
    <property type="entry name" value="METHYL-ACCEPTING CHEMOTAXIS PROTEIN MCPB"/>
    <property type="match status" value="1"/>
</dbReference>
<reference evidence="11" key="2">
    <citation type="submission" date="2023-01" db="EMBL/GenBank/DDBJ databases">
        <title>Draft genome sequence of Agaribacter marinus strain NBRC 110023.</title>
        <authorList>
            <person name="Sun Q."/>
            <person name="Mori K."/>
        </authorList>
    </citation>
    <scope>NUCLEOTIDE SEQUENCE</scope>
    <source>
        <strain evidence="11">NBRC 110023</strain>
    </source>
</reference>
<feature type="domain" description="HBM" evidence="10">
    <location>
        <begin position="45"/>
        <end position="286"/>
    </location>
</feature>
<dbReference type="CDD" id="cd11386">
    <property type="entry name" value="MCP_signal"/>
    <property type="match status" value="1"/>
</dbReference>
<evidence type="ECO:0000259" key="9">
    <source>
        <dbReference type="PROSITE" id="PS50111"/>
    </source>
</evidence>
<sequence>MFSKLNLSTQISISIASIMCLMLVVAGISYLGLDRGHVNFVKYRSLARDTNLAGRLQANLLMVRLNAIKYIQNDSPLHLEHYQTRFDNLKELFQEANKQITDPIRAKDIASSMQGIEKYEKGFDEVVSLIEQRHSTVNDELNPSGLAMRQRMTQIIEMLKSTNRTDALYSASKAQEALLLGRLYVIKFLVTNSDDDYQRAKKELEIEIADDLLSLEEFLNTEQSSNLFKQFKQQYSTYIQALNSVYSTINKRNNIIKNVLDTNGANIATLLENTKLSVKREQDDLGPKAEKSSQDSVDWLKMAVAFCVLLGVAAVYSLPKTIRRPIGGESYEIANVVKGIAKGDLTANFKHAESATGIYKYVIEMTQSLRRLIGGVVETSSRLTENAHHSAEVAKLTNQAIDEQRKCTGLVVIAVNDMSQSINEVVNMSNESARAASEAQNQVLQGKTTVDSTLASIESLAKRVSNSVDVIKSLEKNSQEIGSVVEVIKNISEQTNLLALNAAIEAARAGDQGRGFAVVADEVRGLAQRTQESTNEINEMISALQSGTKQAVLVMEESGSEAEETVSKSVATGEVLDSILAVINDINATNGQVANAVQQQASATKAINQNVAVIEESSEKAGSEATKSAEASDKLLELVDELCRLISGFKTK</sequence>
<comment type="similarity">
    <text evidence="6">Belongs to the methyl-accepting chemotaxis (MCP) protein family.</text>
</comment>
<accession>A0AA37WMD9</accession>
<evidence type="ECO:0000313" key="11">
    <source>
        <dbReference type="EMBL" id="GLR72725.1"/>
    </source>
</evidence>
<dbReference type="SMART" id="SM00283">
    <property type="entry name" value="MA"/>
    <property type="match status" value="1"/>
</dbReference>
<keyword evidence="4 8" id="KW-0472">Membrane</keyword>
<evidence type="ECO:0000256" key="8">
    <source>
        <dbReference type="SAM" id="Phobius"/>
    </source>
</evidence>
<dbReference type="AlphaFoldDB" id="A0AA37WMD9"/>
<reference evidence="11" key="1">
    <citation type="journal article" date="2014" name="Int. J. Syst. Evol. Microbiol.">
        <title>Complete genome sequence of Corynebacterium casei LMG S-19264T (=DSM 44701T), isolated from a smear-ripened cheese.</title>
        <authorList>
            <consortium name="US DOE Joint Genome Institute (JGI-PGF)"/>
            <person name="Walter F."/>
            <person name="Albersmeier A."/>
            <person name="Kalinowski J."/>
            <person name="Ruckert C."/>
        </authorList>
    </citation>
    <scope>NUCLEOTIDE SEQUENCE</scope>
    <source>
        <strain evidence="11">NBRC 110023</strain>
    </source>
</reference>
<dbReference type="SUPFAM" id="SSF58104">
    <property type="entry name" value="Methyl-accepting chemotaxis protein (MCP) signaling domain"/>
    <property type="match status" value="1"/>
</dbReference>
<evidence type="ECO:0000259" key="10">
    <source>
        <dbReference type="PROSITE" id="PS51753"/>
    </source>
</evidence>
<evidence type="ECO:0000256" key="2">
    <source>
        <dbReference type="ARBA" id="ARBA00022692"/>
    </source>
</evidence>
<dbReference type="Pfam" id="PF16591">
    <property type="entry name" value="HBM"/>
    <property type="match status" value="1"/>
</dbReference>
<dbReference type="FunFam" id="1.10.287.950:FF:000001">
    <property type="entry name" value="Methyl-accepting chemotaxis sensory transducer"/>
    <property type="match status" value="1"/>
</dbReference>
<feature type="transmembrane region" description="Helical" evidence="8">
    <location>
        <begin position="12"/>
        <end position="33"/>
    </location>
</feature>
<name>A0AA37WMD9_9ALTE</name>